<feature type="region of interest" description="Disordered" evidence="9">
    <location>
        <begin position="240"/>
        <end position="308"/>
    </location>
</feature>
<dbReference type="GO" id="GO:0016592">
    <property type="term" value="C:mediator complex"/>
    <property type="evidence" value="ECO:0007669"/>
    <property type="project" value="InterPro"/>
</dbReference>
<evidence type="ECO:0000256" key="8">
    <source>
        <dbReference type="ARBA" id="ARBA00031259"/>
    </source>
</evidence>
<proteinExistence type="inferred from homology"/>
<comment type="similarity">
    <text evidence="2">Belongs to the Mediator complex subunit 6 family.</text>
</comment>
<dbReference type="Gene3D" id="3.10.450.580">
    <property type="entry name" value="Mediator complex, subunit Med6"/>
    <property type="match status" value="1"/>
</dbReference>
<keyword evidence="11" id="KW-1185">Reference proteome</keyword>
<comment type="subcellular location">
    <subcellularLocation>
        <location evidence="1">Nucleus</location>
    </subcellularLocation>
</comment>
<feature type="region of interest" description="Disordered" evidence="9">
    <location>
        <begin position="169"/>
        <end position="211"/>
    </location>
</feature>
<organism evidence="10 11">
    <name type="scientific">Amorphotheca resinae ATCC 22711</name>
    <dbReference type="NCBI Taxonomy" id="857342"/>
    <lineage>
        <taxon>Eukaryota</taxon>
        <taxon>Fungi</taxon>
        <taxon>Dikarya</taxon>
        <taxon>Ascomycota</taxon>
        <taxon>Pezizomycotina</taxon>
        <taxon>Leotiomycetes</taxon>
        <taxon>Helotiales</taxon>
        <taxon>Amorphothecaceae</taxon>
        <taxon>Amorphotheca</taxon>
    </lineage>
</organism>
<evidence type="ECO:0000256" key="4">
    <source>
        <dbReference type="ARBA" id="ARBA00023015"/>
    </source>
</evidence>
<dbReference type="PANTHER" id="PTHR13104">
    <property type="entry name" value="MED-6-RELATED"/>
    <property type="match status" value="1"/>
</dbReference>
<evidence type="ECO:0000313" key="10">
    <source>
        <dbReference type="EMBL" id="PSS10513.1"/>
    </source>
</evidence>
<keyword evidence="6" id="KW-0804">Transcription</keyword>
<dbReference type="InterPro" id="IPR016612">
    <property type="entry name" value="Mediator_Med6_fun"/>
</dbReference>
<dbReference type="RefSeq" id="XP_024717692.1">
    <property type="nucleotide sequence ID" value="XM_024869638.1"/>
</dbReference>
<feature type="compositionally biased region" description="Polar residues" evidence="9">
    <location>
        <begin position="173"/>
        <end position="191"/>
    </location>
</feature>
<dbReference type="Proteomes" id="UP000241818">
    <property type="component" value="Unassembled WGS sequence"/>
</dbReference>
<dbReference type="GO" id="GO:0006357">
    <property type="term" value="P:regulation of transcription by RNA polymerase II"/>
    <property type="evidence" value="ECO:0007669"/>
    <property type="project" value="InterPro"/>
</dbReference>
<evidence type="ECO:0000256" key="6">
    <source>
        <dbReference type="ARBA" id="ARBA00023163"/>
    </source>
</evidence>
<name>A0A2T3ASR0_AMORE</name>
<gene>
    <name evidence="10" type="ORF">M430DRAFT_86890</name>
</gene>
<dbReference type="FunCoup" id="A0A2T3ASR0">
    <property type="interactions" value="768"/>
</dbReference>
<evidence type="ECO:0000256" key="1">
    <source>
        <dbReference type="ARBA" id="ARBA00004123"/>
    </source>
</evidence>
<evidence type="ECO:0000256" key="9">
    <source>
        <dbReference type="SAM" id="MobiDB-lite"/>
    </source>
</evidence>
<keyword evidence="5" id="KW-0010">Activator</keyword>
<dbReference type="InterPro" id="IPR038566">
    <property type="entry name" value="Mediator_Med6_sf"/>
</dbReference>
<accession>A0A2T3ASR0</accession>
<dbReference type="Pfam" id="PF04934">
    <property type="entry name" value="Med6"/>
    <property type="match status" value="1"/>
</dbReference>
<dbReference type="STRING" id="857342.A0A2T3ASR0"/>
<reference evidence="10 11" key="1">
    <citation type="journal article" date="2018" name="New Phytol.">
        <title>Comparative genomics and transcriptomics depict ericoid mycorrhizal fungi as versatile saprotrophs and plant mutualists.</title>
        <authorList>
            <person name="Martino E."/>
            <person name="Morin E."/>
            <person name="Grelet G.A."/>
            <person name="Kuo A."/>
            <person name="Kohler A."/>
            <person name="Daghino S."/>
            <person name="Barry K.W."/>
            <person name="Cichocki N."/>
            <person name="Clum A."/>
            <person name="Dockter R.B."/>
            <person name="Hainaut M."/>
            <person name="Kuo R.C."/>
            <person name="LaButti K."/>
            <person name="Lindahl B.D."/>
            <person name="Lindquist E.A."/>
            <person name="Lipzen A."/>
            <person name="Khouja H.R."/>
            <person name="Magnuson J."/>
            <person name="Murat C."/>
            <person name="Ohm R.A."/>
            <person name="Singer S.W."/>
            <person name="Spatafora J.W."/>
            <person name="Wang M."/>
            <person name="Veneault-Fourrey C."/>
            <person name="Henrissat B."/>
            <person name="Grigoriev I.V."/>
            <person name="Martin F.M."/>
            <person name="Perotto S."/>
        </authorList>
    </citation>
    <scope>NUCLEOTIDE SEQUENCE [LARGE SCALE GENOMIC DNA]</scope>
    <source>
        <strain evidence="10 11">ATCC 22711</strain>
    </source>
</reference>
<evidence type="ECO:0000256" key="2">
    <source>
        <dbReference type="ARBA" id="ARBA00007526"/>
    </source>
</evidence>
<keyword evidence="4" id="KW-0805">Transcription regulation</keyword>
<dbReference type="InParanoid" id="A0A2T3ASR0"/>
<evidence type="ECO:0000313" key="11">
    <source>
        <dbReference type="Proteomes" id="UP000241818"/>
    </source>
</evidence>
<evidence type="ECO:0000256" key="5">
    <source>
        <dbReference type="ARBA" id="ARBA00023159"/>
    </source>
</evidence>
<dbReference type="InterPro" id="IPR007018">
    <property type="entry name" value="Mediator_Med6"/>
</dbReference>
<dbReference type="AlphaFoldDB" id="A0A2T3ASR0"/>
<dbReference type="GO" id="GO:0003712">
    <property type="term" value="F:transcription coregulator activity"/>
    <property type="evidence" value="ECO:0007669"/>
    <property type="project" value="InterPro"/>
</dbReference>
<dbReference type="PIRSF" id="PIRSF013286">
    <property type="entry name" value="MED6_fungi"/>
    <property type="match status" value="1"/>
</dbReference>
<dbReference type="OrthoDB" id="344220at2759"/>
<evidence type="ECO:0000256" key="3">
    <source>
        <dbReference type="ARBA" id="ARBA00020634"/>
    </source>
</evidence>
<dbReference type="GeneID" id="36577719"/>
<sequence length="308" mass="33689">MASKGGELDEIVWRSPELAQSMQGVHDNSILFYFAGSPFFDPTSNNAILYSQAMFNPNMFHFIQTREAFEGRLKTMSGLEFMVAQEPAEKAPNTGTGVWVIRKQTRRKRPPEEDEVTVHSTYYLIGENIYMAPSVGDIIGSRMTSIISYMNKFISTAASLPDFSPSLGHTYMPPSSSRLRAPESQLSQASKEATPLPDSLPNAKKAPQTSANNTYLGNRLLAETLNISLKYGDEYMDEKPITGQPGDFHLSTTGRTEKDKLMVPLPGKTPTSMETKPGASMPDLVTDIPPARKGSKGDKSPKTPGGGT</sequence>
<keyword evidence="7" id="KW-0539">Nucleus</keyword>
<protein>
    <recommendedName>
        <fullName evidence="3">Mediator of RNA polymerase II transcription subunit 6</fullName>
    </recommendedName>
    <alternativeName>
        <fullName evidence="8">Mediator complex subunit 6</fullName>
    </alternativeName>
</protein>
<evidence type="ECO:0000256" key="7">
    <source>
        <dbReference type="ARBA" id="ARBA00023242"/>
    </source>
</evidence>
<dbReference type="EMBL" id="KZ679016">
    <property type="protein sequence ID" value="PSS10513.1"/>
    <property type="molecule type" value="Genomic_DNA"/>
</dbReference>
<feature type="non-terminal residue" evidence="10">
    <location>
        <position position="308"/>
    </location>
</feature>